<proteinExistence type="predicted"/>
<evidence type="ECO:0000313" key="2">
    <source>
        <dbReference type="WBParaSite" id="Hba_06400"/>
    </source>
</evidence>
<dbReference type="WBParaSite" id="Hba_06400">
    <property type="protein sequence ID" value="Hba_06400"/>
    <property type="gene ID" value="Hba_06400"/>
</dbReference>
<name>A0A1I7WMM7_HETBA</name>
<accession>A0A1I7WMM7</accession>
<evidence type="ECO:0000313" key="1">
    <source>
        <dbReference type="Proteomes" id="UP000095283"/>
    </source>
</evidence>
<reference evidence="2" key="1">
    <citation type="submission" date="2016-11" db="UniProtKB">
        <authorList>
            <consortium name="WormBaseParasite"/>
        </authorList>
    </citation>
    <scope>IDENTIFICATION</scope>
</reference>
<protein>
    <submittedName>
        <fullName evidence="2">Uncharacterized protein</fullName>
    </submittedName>
</protein>
<dbReference type="Proteomes" id="UP000095283">
    <property type="component" value="Unplaced"/>
</dbReference>
<keyword evidence="1" id="KW-1185">Reference proteome</keyword>
<sequence length="164" mass="18826">MPSKSTSPTCAELEKLHAAKNVIGVLNHSKFACQDCAKKRLYNKFDGEELLFKTALPPWLIPPPSEQISDQPIKAVDKKKRNIPAKGKPIICPEDVDEHLYKRSYELSDSALIYEITKLKHVDNVPICFHGVLNLNTYFLEEKHRSVIFTYLWKQSYGERNVLI</sequence>
<organism evidence="1 2">
    <name type="scientific">Heterorhabditis bacteriophora</name>
    <name type="common">Entomopathogenic nematode worm</name>
    <dbReference type="NCBI Taxonomy" id="37862"/>
    <lineage>
        <taxon>Eukaryota</taxon>
        <taxon>Metazoa</taxon>
        <taxon>Ecdysozoa</taxon>
        <taxon>Nematoda</taxon>
        <taxon>Chromadorea</taxon>
        <taxon>Rhabditida</taxon>
        <taxon>Rhabditina</taxon>
        <taxon>Rhabditomorpha</taxon>
        <taxon>Strongyloidea</taxon>
        <taxon>Heterorhabditidae</taxon>
        <taxon>Heterorhabditis</taxon>
    </lineage>
</organism>
<dbReference type="AlphaFoldDB" id="A0A1I7WMM7"/>